<feature type="domain" description="RNA-binding S4" evidence="2">
    <location>
        <begin position="34"/>
        <end position="98"/>
    </location>
</feature>
<keyword evidence="1" id="KW-0694">RNA-binding</keyword>
<dbReference type="EMBL" id="BLLF01000091">
    <property type="protein sequence ID" value="GFH07381.1"/>
    <property type="molecule type" value="Genomic_DNA"/>
</dbReference>
<dbReference type="CDD" id="cd00165">
    <property type="entry name" value="S4"/>
    <property type="match status" value="1"/>
</dbReference>
<accession>A0A699YD99</accession>
<dbReference type="SMART" id="SM00363">
    <property type="entry name" value="S4"/>
    <property type="match status" value="1"/>
</dbReference>
<dbReference type="Proteomes" id="UP000485058">
    <property type="component" value="Unassembled WGS sequence"/>
</dbReference>
<evidence type="ECO:0000256" key="1">
    <source>
        <dbReference type="PROSITE-ProRule" id="PRU00182"/>
    </source>
</evidence>
<dbReference type="GO" id="GO:0003723">
    <property type="term" value="F:RNA binding"/>
    <property type="evidence" value="ECO:0007669"/>
    <property type="project" value="UniProtKB-KW"/>
</dbReference>
<protein>
    <submittedName>
        <fullName evidence="3">RNA pseudouridine synthase, putative</fullName>
    </submittedName>
</protein>
<sequence>MPVTHVSTAMLLQGQQYNLKVQPHDTAGAKGGKLRLDAYLAAALAAGNAASRAKVQEAIKAGLVSINGKQANKASCAVRWGDQVQATLLPAPTLQALPEAIPLDIVYEDDHLMVVNKVH</sequence>
<reference evidence="3 4" key="1">
    <citation type="submission" date="2020-02" db="EMBL/GenBank/DDBJ databases">
        <title>Draft genome sequence of Haematococcus lacustris strain NIES-144.</title>
        <authorList>
            <person name="Morimoto D."/>
            <person name="Nakagawa S."/>
            <person name="Yoshida T."/>
            <person name="Sawayama S."/>
        </authorList>
    </citation>
    <scope>NUCLEOTIDE SEQUENCE [LARGE SCALE GENOMIC DNA]</scope>
    <source>
        <strain evidence="3 4">NIES-144</strain>
    </source>
</reference>
<evidence type="ECO:0000313" key="4">
    <source>
        <dbReference type="Proteomes" id="UP000485058"/>
    </source>
</evidence>
<dbReference type="InterPro" id="IPR002942">
    <property type="entry name" value="S4_RNA-bd"/>
</dbReference>
<dbReference type="SUPFAM" id="SSF55174">
    <property type="entry name" value="Alpha-L RNA-binding motif"/>
    <property type="match status" value="1"/>
</dbReference>
<proteinExistence type="predicted"/>
<evidence type="ECO:0000259" key="2">
    <source>
        <dbReference type="SMART" id="SM00363"/>
    </source>
</evidence>
<dbReference type="PROSITE" id="PS50889">
    <property type="entry name" value="S4"/>
    <property type="match status" value="1"/>
</dbReference>
<comment type="caution">
    <text evidence="3">The sequence shown here is derived from an EMBL/GenBank/DDBJ whole genome shotgun (WGS) entry which is preliminary data.</text>
</comment>
<evidence type="ECO:0000313" key="3">
    <source>
        <dbReference type="EMBL" id="GFH07381.1"/>
    </source>
</evidence>
<dbReference type="AlphaFoldDB" id="A0A699YD99"/>
<dbReference type="Gene3D" id="3.10.290.10">
    <property type="entry name" value="RNA-binding S4 domain"/>
    <property type="match status" value="1"/>
</dbReference>
<keyword evidence="4" id="KW-1185">Reference proteome</keyword>
<dbReference type="InterPro" id="IPR036986">
    <property type="entry name" value="S4_RNA-bd_sf"/>
</dbReference>
<name>A0A699YD99_HAELA</name>
<gene>
    <name evidence="3" type="ORF">HaLaN_02170</name>
</gene>
<organism evidence="3 4">
    <name type="scientific">Haematococcus lacustris</name>
    <name type="common">Green alga</name>
    <name type="synonym">Haematococcus pluvialis</name>
    <dbReference type="NCBI Taxonomy" id="44745"/>
    <lineage>
        <taxon>Eukaryota</taxon>
        <taxon>Viridiplantae</taxon>
        <taxon>Chlorophyta</taxon>
        <taxon>core chlorophytes</taxon>
        <taxon>Chlorophyceae</taxon>
        <taxon>CS clade</taxon>
        <taxon>Chlamydomonadales</taxon>
        <taxon>Haematococcaceae</taxon>
        <taxon>Haematococcus</taxon>
    </lineage>
</organism>
<dbReference type="Pfam" id="PF01479">
    <property type="entry name" value="S4"/>
    <property type="match status" value="1"/>
</dbReference>